<feature type="transmembrane region" description="Helical" evidence="2">
    <location>
        <begin position="35"/>
        <end position="53"/>
    </location>
</feature>
<evidence type="ECO:0000256" key="2">
    <source>
        <dbReference type="SAM" id="Phobius"/>
    </source>
</evidence>
<feature type="transmembrane region" description="Helical" evidence="2">
    <location>
        <begin position="59"/>
        <end position="81"/>
    </location>
</feature>
<feature type="compositionally biased region" description="Polar residues" evidence="1">
    <location>
        <begin position="225"/>
        <end position="234"/>
    </location>
</feature>
<evidence type="ECO:0000313" key="4">
    <source>
        <dbReference type="Proteomes" id="UP000594454"/>
    </source>
</evidence>
<reference evidence="3 4" key="1">
    <citation type="submission" date="2020-11" db="EMBL/GenBank/DDBJ databases">
        <authorList>
            <person name="Wallbank WR R."/>
            <person name="Pardo Diaz C."/>
            <person name="Kozak K."/>
            <person name="Martin S."/>
            <person name="Jiggins C."/>
            <person name="Moest M."/>
            <person name="Warren A I."/>
            <person name="Generalovic N T."/>
            <person name="Byers J.R.P. K."/>
            <person name="Montejo-Kovacevich G."/>
            <person name="Yen C E."/>
        </authorList>
    </citation>
    <scope>NUCLEOTIDE SEQUENCE [LARGE SCALE GENOMIC DNA]</scope>
</reference>
<protein>
    <submittedName>
        <fullName evidence="3">Uncharacterized protein</fullName>
    </submittedName>
</protein>
<evidence type="ECO:0000256" key="1">
    <source>
        <dbReference type="SAM" id="MobiDB-lite"/>
    </source>
</evidence>
<feature type="compositionally biased region" description="Low complexity" evidence="1">
    <location>
        <begin position="118"/>
        <end position="140"/>
    </location>
</feature>
<keyword evidence="4" id="KW-1185">Reference proteome</keyword>
<keyword evidence="2" id="KW-1133">Transmembrane helix</keyword>
<dbReference type="Proteomes" id="UP000594454">
    <property type="component" value="Chromosome 5"/>
</dbReference>
<keyword evidence="2" id="KW-0812">Transmembrane</keyword>
<name>A0A7R8V1N3_HERIL</name>
<dbReference type="AlphaFoldDB" id="A0A7R8V1N3"/>
<gene>
    <name evidence="3" type="ORF">HERILL_LOCUS13426</name>
</gene>
<keyword evidence="2" id="KW-0472">Membrane</keyword>
<sequence length="234" mass="25940">MAKTNTPSEIITIEDEFLAESLKNSREERRANGRMVALIVAVSLIFLAIYHAWIRKSPVLAGALVPALIMLLYGGWVVFLAKREKRRRLLLEQRMGEKLSEKGSEYGTQENLIVQPIKSEPAPKTSTKPPKTPNTTQSNNDPAITPKKKQRREGEVSFSVAPVPVPIHKYNGGPSHEPPGVNSKKLVGTNPSSGIKRPPTDRRAQNHLTGKGLPMQTKLPPMEWNIQNSSRLTS</sequence>
<organism evidence="3 4">
    <name type="scientific">Hermetia illucens</name>
    <name type="common">Black soldier fly</name>
    <dbReference type="NCBI Taxonomy" id="343691"/>
    <lineage>
        <taxon>Eukaryota</taxon>
        <taxon>Metazoa</taxon>
        <taxon>Ecdysozoa</taxon>
        <taxon>Arthropoda</taxon>
        <taxon>Hexapoda</taxon>
        <taxon>Insecta</taxon>
        <taxon>Pterygota</taxon>
        <taxon>Neoptera</taxon>
        <taxon>Endopterygota</taxon>
        <taxon>Diptera</taxon>
        <taxon>Brachycera</taxon>
        <taxon>Stratiomyomorpha</taxon>
        <taxon>Stratiomyidae</taxon>
        <taxon>Hermetiinae</taxon>
        <taxon>Hermetia</taxon>
    </lineage>
</organism>
<accession>A0A7R8V1N3</accession>
<dbReference type="InParanoid" id="A0A7R8V1N3"/>
<evidence type="ECO:0000313" key="3">
    <source>
        <dbReference type="EMBL" id="CAD7090973.1"/>
    </source>
</evidence>
<dbReference type="OrthoDB" id="6737830at2759"/>
<proteinExistence type="predicted"/>
<dbReference type="EMBL" id="LR899013">
    <property type="protein sequence ID" value="CAD7090973.1"/>
    <property type="molecule type" value="Genomic_DNA"/>
</dbReference>
<feature type="region of interest" description="Disordered" evidence="1">
    <location>
        <begin position="98"/>
        <end position="234"/>
    </location>
</feature>